<evidence type="ECO:0000313" key="2">
    <source>
        <dbReference type="Proteomes" id="UP000015620"/>
    </source>
</evidence>
<proteinExistence type="predicted"/>
<dbReference type="KEGG" id="tped:TPE_1266"/>
<dbReference type="OrthoDB" id="80787at2"/>
<dbReference type="Pfam" id="PF14131">
    <property type="entry name" value="DUF4298"/>
    <property type="match status" value="1"/>
</dbReference>
<evidence type="ECO:0000313" key="1">
    <source>
        <dbReference type="EMBL" id="AGT43761.1"/>
    </source>
</evidence>
<dbReference type="AlphaFoldDB" id="S6A3P7"/>
<name>S6A3P7_9SPIR</name>
<dbReference type="InterPro" id="IPR025384">
    <property type="entry name" value="DUF4298"/>
</dbReference>
<reference evidence="1 2" key="1">
    <citation type="journal article" date="2013" name="PLoS ONE">
        <title>Genome-Wide Relatedness of Treponema pedis, from Gingiva and Necrotic Skin Lesions of Pigs, with the Human Oral Pathogen Treponema denticola.</title>
        <authorList>
            <person name="Svartstrom O."/>
            <person name="Mushtaq M."/>
            <person name="Pringle M."/>
            <person name="Segerman B."/>
        </authorList>
    </citation>
    <scope>NUCLEOTIDE SEQUENCE [LARGE SCALE GENOMIC DNA]</scope>
    <source>
        <strain evidence="1">T A4</strain>
    </source>
</reference>
<evidence type="ECO:0008006" key="3">
    <source>
        <dbReference type="Google" id="ProtNLM"/>
    </source>
</evidence>
<dbReference type="PATRIC" id="fig|1291379.3.peg.1262"/>
<dbReference type="GeneID" id="301089867"/>
<dbReference type="HOGENOM" id="CLU_153044_0_0_12"/>
<dbReference type="STRING" id="1291379.TPE_1266"/>
<dbReference type="RefSeq" id="WP_020965061.1">
    <property type="nucleotide sequence ID" value="NC_022097.1"/>
</dbReference>
<sequence length="103" mass="12227">MTNERLEHIKRMEAVLNKAELFFEEAERFLQQWENLYSDMKELETYYYSTQWKKDVQASNRNEIPTEIPHGVLSEDLIYNALGTQQCTAIAFLKHITKIIAKE</sequence>
<protein>
    <recommendedName>
        <fullName evidence="3">DUF4298 domain-containing protein</fullName>
    </recommendedName>
</protein>
<gene>
    <name evidence="1" type="ORF">TPE_1266</name>
</gene>
<dbReference type="Proteomes" id="UP000015620">
    <property type="component" value="Chromosome"/>
</dbReference>
<organism evidence="1 2">
    <name type="scientific">Treponema pedis str. T A4</name>
    <dbReference type="NCBI Taxonomy" id="1291379"/>
    <lineage>
        <taxon>Bacteria</taxon>
        <taxon>Pseudomonadati</taxon>
        <taxon>Spirochaetota</taxon>
        <taxon>Spirochaetia</taxon>
        <taxon>Spirochaetales</taxon>
        <taxon>Treponemataceae</taxon>
        <taxon>Treponema</taxon>
    </lineage>
</organism>
<dbReference type="EMBL" id="CP004120">
    <property type="protein sequence ID" value="AGT43761.1"/>
    <property type="molecule type" value="Genomic_DNA"/>
</dbReference>
<accession>S6A3P7</accession>
<keyword evidence="2" id="KW-1185">Reference proteome</keyword>